<sequence>MVRQKGMFSYTALTSDQVARLCDDFGIYLLSSGRLCVAWLNEANVVRVATAISKI</sequence>
<organism evidence="6 7">
    <name type="scientific">Pseudomonas amygdali pv. lachrymans</name>
    <name type="common">Pseudomonas syringae pv. lachrymans</name>
    <dbReference type="NCBI Taxonomy" id="53707"/>
    <lineage>
        <taxon>Bacteria</taxon>
        <taxon>Pseudomonadati</taxon>
        <taxon>Pseudomonadota</taxon>
        <taxon>Gammaproteobacteria</taxon>
        <taxon>Pseudomonadales</taxon>
        <taxon>Pseudomonadaceae</taxon>
        <taxon>Pseudomonas</taxon>
        <taxon>Pseudomonas amygdali</taxon>
    </lineage>
</organism>
<name>A0AB37R9D7_PSEAV</name>
<evidence type="ECO:0000256" key="5">
    <source>
        <dbReference type="ARBA" id="ARBA00022898"/>
    </source>
</evidence>
<dbReference type="GO" id="GO:0042802">
    <property type="term" value="F:identical protein binding"/>
    <property type="evidence" value="ECO:0007669"/>
    <property type="project" value="TreeGrafter"/>
</dbReference>
<proteinExistence type="predicted"/>
<gene>
    <name evidence="6" type="ORF">ALP33_04398</name>
</gene>
<dbReference type="PANTHER" id="PTHR11879:SF37">
    <property type="entry name" value="AROMATIC-AMINO-ACID AMINOTRANSFERASE"/>
    <property type="match status" value="1"/>
</dbReference>
<dbReference type="Proteomes" id="UP000271817">
    <property type="component" value="Unassembled WGS sequence"/>
</dbReference>
<dbReference type="GO" id="GO:0033585">
    <property type="term" value="P:L-phenylalanine biosynthetic process from chorismate via phenylpyruvate"/>
    <property type="evidence" value="ECO:0007669"/>
    <property type="project" value="TreeGrafter"/>
</dbReference>
<evidence type="ECO:0000256" key="3">
    <source>
        <dbReference type="ARBA" id="ARBA00022576"/>
    </source>
</evidence>
<dbReference type="EMBL" id="RBTW01000056">
    <property type="protein sequence ID" value="RMU21873.1"/>
    <property type="molecule type" value="Genomic_DNA"/>
</dbReference>
<dbReference type="PANTHER" id="PTHR11879">
    <property type="entry name" value="ASPARTATE AMINOTRANSFERASE"/>
    <property type="match status" value="1"/>
</dbReference>
<evidence type="ECO:0000256" key="4">
    <source>
        <dbReference type="ARBA" id="ARBA00022679"/>
    </source>
</evidence>
<protein>
    <submittedName>
        <fullName evidence="6">Aromatic-amino-acid aminotransferase</fullName>
    </submittedName>
</protein>
<comment type="caution">
    <text evidence="6">The sequence shown here is derived from an EMBL/GenBank/DDBJ whole genome shotgun (WGS) entry which is preliminary data.</text>
</comment>
<dbReference type="GO" id="GO:0005829">
    <property type="term" value="C:cytosol"/>
    <property type="evidence" value="ECO:0007669"/>
    <property type="project" value="TreeGrafter"/>
</dbReference>
<dbReference type="SUPFAM" id="SSF53383">
    <property type="entry name" value="PLP-dependent transferases"/>
    <property type="match status" value="1"/>
</dbReference>
<keyword evidence="4" id="KW-0808">Transferase</keyword>
<evidence type="ECO:0000256" key="1">
    <source>
        <dbReference type="ARBA" id="ARBA00001933"/>
    </source>
</evidence>
<keyword evidence="5" id="KW-0663">Pyridoxal phosphate</keyword>
<reference evidence="6 7" key="1">
    <citation type="submission" date="2018-08" db="EMBL/GenBank/DDBJ databases">
        <title>Recombination of ecologically and evolutionarily significant loci maintains genetic cohesion in the Pseudomonas syringae species complex.</title>
        <authorList>
            <person name="Dillon M."/>
            <person name="Thakur S."/>
            <person name="Almeida R.N.D."/>
            <person name="Weir B.S."/>
            <person name="Guttman D.S."/>
        </authorList>
    </citation>
    <scope>NUCLEOTIDE SEQUENCE [LARGE SCALE GENOMIC DNA]</scope>
    <source>
        <strain evidence="6 7">ICMP 3402</strain>
    </source>
</reference>
<dbReference type="InterPro" id="IPR015422">
    <property type="entry name" value="PyrdxlP-dep_Trfase_small"/>
</dbReference>
<dbReference type="InterPro" id="IPR015424">
    <property type="entry name" value="PyrdxlP-dep_Trfase"/>
</dbReference>
<keyword evidence="3 6" id="KW-0032">Aminotransferase</keyword>
<dbReference type="GO" id="GO:0004838">
    <property type="term" value="F:L-tyrosine-2-oxoglutarate transaminase activity"/>
    <property type="evidence" value="ECO:0007669"/>
    <property type="project" value="TreeGrafter"/>
</dbReference>
<comment type="subunit">
    <text evidence="2">Homodimer.</text>
</comment>
<dbReference type="AlphaFoldDB" id="A0AB37R9D7"/>
<evidence type="ECO:0000313" key="6">
    <source>
        <dbReference type="EMBL" id="RMU21873.1"/>
    </source>
</evidence>
<dbReference type="InterPro" id="IPR000796">
    <property type="entry name" value="Asp_trans"/>
</dbReference>
<dbReference type="Gene3D" id="3.90.1150.10">
    <property type="entry name" value="Aspartate Aminotransferase, domain 1"/>
    <property type="match status" value="1"/>
</dbReference>
<evidence type="ECO:0000256" key="2">
    <source>
        <dbReference type="ARBA" id="ARBA00011738"/>
    </source>
</evidence>
<evidence type="ECO:0000313" key="7">
    <source>
        <dbReference type="Proteomes" id="UP000271817"/>
    </source>
</evidence>
<accession>A0AB37R9D7</accession>
<comment type="cofactor">
    <cofactor evidence="1">
        <name>pyridoxal 5'-phosphate</name>
        <dbReference type="ChEBI" id="CHEBI:597326"/>
    </cofactor>
</comment>
<dbReference type="GO" id="GO:0030170">
    <property type="term" value="F:pyridoxal phosphate binding"/>
    <property type="evidence" value="ECO:0007669"/>
    <property type="project" value="TreeGrafter"/>
</dbReference>